<keyword evidence="3" id="KW-0732">Signal</keyword>
<evidence type="ECO:0000259" key="4">
    <source>
        <dbReference type="Pfam" id="PF01425"/>
    </source>
</evidence>
<protein>
    <recommendedName>
        <fullName evidence="4">Amidase domain-containing protein</fullName>
    </recommendedName>
</protein>
<accession>A0A6V7TT95</accession>
<evidence type="ECO:0000256" key="3">
    <source>
        <dbReference type="SAM" id="SignalP"/>
    </source>
</evidence>
<keyword evidence="2" id="KW-0472">Membrane</keyword>
<evidence type="ECO:0000256" key="1">
    <source>
        <dbReference type="ARBA" id="ARBA00009199"/>
    </source>
</evidence>
<feature type="signal peptide" evidence="3">
    <location>
        <begin position="1"/>
        <end position="20"/>
    </location>
</feature>
<comment type="similarity">
    <text evidence="1">Belongs to the amidase family.</text>
</comment>
<dbReference type="GO" id="GO:0012505">
    <property type="term" value="C:endomembrane system"/>
    <property type="evidence" value="ECO:0007669"/>
    <property type="project" value="TreeGrafter"/>
</dbReference>
<dbReference type="Gene3D" id="3.90.1300.10">
    <property type="entry name" value="Amidase signature (AS) domain"/>
    <property type="match status" value="1"/>
</dbReference>
<dbReference type="PROSITE" id="PS00571">
    <property type="entry name" value="AMIDASES"/>
    <property type="match status" value="1"/>
</dbReference>
<dbReference type="EMBL" id="CAJEWN010000014">
    <property type="protein sequence ID" value="CAD2134056.1"/>
    <property type="molecule type" value="Genomic_DNA"/>
</dbReference>
<organism evidence="5 6">
    <name type="scientific">Meloidogyne enterolobii</name>
    <name type="common">Root-knot nematode worm</name>
    <name type="synonym">Meloidogyne mayaguensis</name>
    <dbReference type="NCBI Taxonomy" id="390850"/>
    <lineage>
        <taxon>Eukaryota</taxon>
        <taxon>Metazoa</taxon>
        <taxon>Ecdysozoa</taxon>
        <taxon>Nematoda</taxon>
        <taxon>Chromadorea</taxon>
        <taxon>Rhabditida</taxon>
        <taxon>Tylenchina</taxon>
        <taxon>Tylenchomorpha</taxon>
        <taxon>Tylenchoidea</taxon>
        <taxon>Meloidogynidae</taxon>
        <taxon>Meloidogyninae</taxon>
        <taxon>Meloidogyne</taxon>
    </lineage>
</organism>
<name>A0A6V7TT95_MELEN</name>
<dbReference type="PANTHER" id="PTHR43372:SF4">
    <property type="entry name" value="FATTY-ACID AMIDE HYDROLASE 2"/>
    <property type="match status" value="1"/>
</dbReference>
<dbReference type="Pfam" id="PF01425">
    <property type="entry name" value="Amidase"/>
    <property type="match status" value="1"/>
</dbReference>
<dbReference type="AlphaFoldDB" id="A0A6V7TT95"/>
<dbReference type="InterPro" id="IPR023631">
    <property type="entry name" value="Amidase_dom"/>
</dbReference>
<dbReference type="SUPFAM" id="SSF75304">
    <property type="entry name" value="Amidase signature (AS) enzymes"/>
    <property type="match status" value="1"/>
</dbReference>
<dbReference type="InterPro" id="IPR052739">
    <property type="entry name" value="FAAH2"/>
</dbReference>
<keyword evidence="2" id="KW-1133">Transmembrane helix</keyword>
<keyword evidence="2" id="KW-0812">Transmembrane</keyword>
<feature type="chain" id="PRO_5028299846" description="Amidase domain-containing protein" evidence="3">
    <location>
        <begin position="21"/>
        <end position="617"/>
    </location>
</feature>
<comment type="caution">
    <text evidence="5">The sequence shown here is derived from an EMBL/GenBank/DDBJ whole genome shotgun (WGS) entry which is preliminary data.</text>
</comment>
<dbReference type="Proteomes" id="UP000580250">
    <property type="component" value="Unassembled WGS sequence"/>
</dbReference>
<feature type="domain" description="Amidase" evidence="4">
    <location>
        <begin position="149"/>
        <end position="582"/>
    </location>
</feature>
<sequence length="617" mass="69199">MRNLLIFIFIISLIIQGRNGQTEANSSEENDNKIEEGCTAKNGCTTTSKTNLNFDQDESHEKSKYFSPELSSNFYPSINMERYNFIRSYYSILRFFVSIYFILINSIFSLYNSFLPSKTVNWINASDKLFIPAHIAAEQIRENKLKSRDLVLAYIERLKIVNETVNGLTQNNTDALNLAEKCDKELANMTKEKRNELAKTKPLFGVPFTVKANIQVKGFITSRCNLYEMNSPPSTVEATVITRLLEAGAIILGITSMPNNGVSWAVDDSACGVVNNPHDTRRMSGGSSGGEGVLVASAGSLFGIGNDIGGSVRIPAYMNGIFGLKPTTFPNHTIPVDGILPKFTDYQPASEMLTMGPLVRYASDLPLIMSVLANKPLNYYSKELDLSKLRLFYLEDLDVLISEALHDEQRNVIRLVKNFFETKHNVKAQKVQFPLMNRVWELWGLTGYANSTFGFSELPSLAKEVYSGKSNYTFIQLELSILQSFTTPKDSKELEFVADKKQKLRDQLNNLLGKDGILLLPIWPTPPPFHHIEPFTPWNVLYTLLFNVLGCPAISVPVGKSRQTNLPLGVQFISSTFNEEILIGMARFMEKSFGGWVKPGHVSPTFLNNKMPVHDEI</sequence>
<evidence type="ECO:0000313" key="6">
    <source>
        <dbReference type="Proteomes" id="UP000580250"/>
    </source>
</evidence>
<dbReference type="OrthoDB" id="5852048at2759"/>
<dbReference type="PANTHER" id="PTHR43372">
    <property type="entry name" value="FATTY-ACID AMIDE HYDROLASE"/>
    <property type="match status" value="1"/>
</dbReference>
<evidence type="ECO:0000313" key="5">
    <source>
        <dbReference type="EMBL" id="CAD2134056.1"/>
    </source>
</evidence>
<feature type="transmembrane region" description="Helical" evidence="2">
    <location>
        <begin position="89"/>
        <end position="111"/>
    </location>
</feature>
<dbReference type="InterPro" id="IPR020556">
    <property type="entry name" value="Amidase_CS"/>
</dbReference>
<reference evidence="5 6" key="1">
    <citation type="submission" date="2020-08" db="EMBL/GenBank/DDBJ databases">
        <authorList>
            <person name="Koutsovoulos G."/>
            <person name="Danchin GJ E."/>
        </authorList>
    </citation>
    <scope>NUCLEOTIDE SEQUENCE [LARGE SCALE GENOMIC DNA]</scope>
</reference>
<gene>
    <name evidence="5" type="ORF">MENT_LOCUS4230</name>
</gene>
<dbReference type="InterPro" id="IPR036928">
    <property type="entry name" value="AS_sf"/>
</dbReference>
<evidence type="ECO:0000256" key="2">
    <source>
        <dbReference type="SAM" id="Phobius"/>
    </source>
</evidence>
<proteinExistence type="inferred from homology"/>